<reference evidence="11" key="2">
    <citation type="journal article" date="2021" name="PeerJ">
        <title>Extensive microbial diversity within the chicken gut microbiome revealed by metagenomics and culture.</title>
        <authorList>
            <person name="Gilroy R."/>
            <person name="Ravi A."/>
            <person name="Getino M."/>
            <person name="Pursley I."/>
            <person name="Horton D.L."/>
            <person name="Alikhan N.F."/>
            <person name="Baker D."/>
            <person name="Gharbi K."/>
            <person name="Hall N."/>
            <person name="Watson M."/>
            <person name="Adriaenssens E.M."/>
            <person name="Foster-Nyarko E."/>
            <person name="Jarju S."/>
            <person name="Secka A."/>
            <person name="Antonio M."/>
            <person name="Oren A."/>
            <person name="Chaudhuri R.R."/>
            <person name="La Ragione R."/>
            <person name="Hildebrand F."/>
            <person name="Pallen M.J."/>
        </authorList>
    </citation>
    <scope>NUCLEOTIDE SEQUENCE</scope>
    <source>
        <strain evidence="11">ChiSjej3B21-11622</strain>
    </source>
</reference>
<evidence type="ECO:0000313" key="11">
    <source>
        <dbReference type="EMBL" id="HIQ96570.1"/>
    </source>
</evidence>
<accession>A0A9D0ZXC7</accession>
<dbReference type="GO" id="GO:0009002">
    <property type="term" value="F:serine-type D-Ala-D-Ala carboxypeptidase activity"/>
    <property type="evidence" value="ECO:0007669"/>
    <property type="project" value="InterPro"/>
</dbReference>
<dbReference type="PANTHER" id="PTHR21581">
    <property type="entry name" value="D-ALANYL-D-ALANINE CARBOXYPEPTIDASE"/>
    <property type="match status" value="1"/>
</dbReference>
<keyword evidence="6" id="KW-0961">Cell wall biogenesis/degradation</keyword>
<dbReference type="PRINTS" id="PR00725">
    <property type="entry name" value="DADACBPTASE1"/>
</dbReference>
<dbReference type="Pfam" id="PF00768">
    <property type="entry name" value="Peptidase_S11"/>
    <property type="match status" value="1"/>
</dbReference>
<evidence type="ECO:0000256" key="8">
    <source>
        <dbReference type="PIRSR" id="PIRSR618044-2"/>
    </source>
</evidence>
<reference evidence="11" key="1">
    <citation type="submission" date="2020-10" db="EMBL/GenBank/DDBJ databases">
        <authorList>
            <person name="Gilroy R."/>
        </authorList>
    </citation>
    <scope>NUCLEOTIDE SEQUENCE</scope>
    <source>
        <strain evidence="11">ChiSjej3B21-11622</strain>
    </source>
</reference>
<dbReference type="AlphaFoldDB" id="A0A9D0ZXC7"/>
<dbReference type="Proteomes" id="UP000886886">
    <property type="component" value="Unassembled WGS sequence"/>
</dbReference>
<keyword evidence="11" id="KW-0121">Carboxypeptidase</keyword>
<comment type="caution">
    <text evidence="11">The sequence shown here is derived from an EMBL/GenBank/DDBJ whole genome shotgun (WGS) entry which is preliminary data.</text>
</comment>
<keyword evidence="2" id="KW-0732">Signal</keyword>
<dbReference type="InterPro" id="IPR012338">
    <property type="entry name" value="Beta-lactam/transpept-like"/>
</dbReference>
<feature type="active site" description="Proton acceptor" evidence="7">
    <location>
        <position position="135"/>
    </location>
</feature>
<evidence type="ECO:0000256" key="6">
    <source>
        <dbReference type="ARBA" id="ARBA00023316"/>
    </source>
</evidence>
<evidence type="ECO:0000256" key="4">
    <source>
        <dbReference type="ARBA" id="ARBA00022960"/>
    </source>
</evidence>
<feature type="active site" evidence="7">
    <location>
        <position position="189"/>
    </location>
</feature>
<keyword evidence="3" id="KW-0378">Hydrolase</keyword>
<keyword evidence="5" id="KW-0573">Peptidoglycan synthesis</keyword>
<evidence type="ECO:0000256" key="9">
    <source>
        <dbReference type="RuleBase" id="RU004016"/>
    </source>
</evidence>
<evidence type="ECO:0000259" key="10">
    <source>
        <dbReference type="Pfam" id="PF00768"/>
    </source>
</evidence>
<comment type="similarity">
    <text evidence="1 9">Belongs to the peptidase S11 family.</text>
</comment>
<dbReference type="EMBL" id="DVFT01000126">
    <property type="protein sequence ID" value="HIQ96570.1"/>
    <property type="molecule type" value="Genomic_DNA"/>
</dbReference>
<gene>
    <name evidence="11" type="ORF">IAB26_08405</name>
</gene>
<feature type="active site" description="Acyl-ester intermediate" evidence="7">
    <location>
        <position position="132"/>
    </location>
</feature>
<sequence length="355" mass="39929">MRNQRRRPNEGNTIQRTRRRKRRKQRLVFRFISLLLCLVVLAGVLCYELFLKDHDIDLVYAFDRTNPITGIEKVTFDLGRADSVASELCVAPSEDVELDGLSIDAASAGIFSEADHETVYAKSIFEKRYPASLTKVMTCLVALKYGNLDDEVTVGEECEDIEYGSSVAEIMPGDVLTLRELLLGLMINSGNDAAMTIAVHVGGSVEGFVELMNQEAARIGATQTHFTNPHGLQDENHYTTVYDMYLMFHEALKYSEFQDLISRHNYYITITNTSGVQRDLVWESTNHYFINEATPPKDVEVIGGKTGTTSDAGACLVLYSKNKYGNPYITIIMNEPDRDSLYMEMNELLGKINEN</sequence>
<protein>
    <submittedName>
        <fullName evidence="11">D-alanyl-D-alanine carboxypeptidase</fullName>
    </submittedName>
</protein>
<organism evidence="11 12">
    <name type="scientific">Candidatus Limivivens merdigallinarum</name>
    <dbReference type="NCBI Taxonomy" id="2840859"/>
    <lineage>
        <taxon>Bacteria</taxon>
        <taxon>Bacillati</taxon>
        <taxon>Bacillota</taxon>
        <taxon>Clostridia</taxon>
        <taxon>Lachnospirales</taxon>
        <taxon>Lachnospiraceae</taxon>
        <taxon>Lachnospiraceae incertae sedis</taxon>
        <taxon>Candidatus Limivivens</taxon>
    </lineage>
</organism>
<dbReference type="Gene3D" id="3.40.710.10">
    <property type="entry name" value="DD-peptidase/beta-lactamase superfamily"/>
    <property type="match status" value="1"/>
</dbReference>
<dbReference type="GO" id="GO:0071555">
    <property type="term" value="P:cell wall organization"/>
    <property type="evidence" value="ECO:0007669"/>
    <property type="project" value="UniProtKB-KW"/>
</dbReference>
<evidence type="ECO:0000256" key="7">
    <source>
        <dbReference type="PIRSR" id="PIRSR618044-1"/>
    </source>
</evidence>
<dbReference type="PANTHER" id="PTHR21581:SF33">
    <property type="entry name" value="D-ALANYL-D-ALANINE CARBOXYPEPTIDASE DACB"/>
    <property type="match status" value="1"/>
</dbReference>
<feature type="binding site" evidence="8">
    <location>
        <position position="305"/>
    </location>
    <ligand>
        <name>substrate</name>
    </ligand>
</feature>
<dbReference type="SUPFAM" id="SSF56601">
    <property type="entry name" value="beta-lactamase/transpeptidase-like"/>
    <property type="match status" value="1"/>
</dbReference>
<dbReference type="GO" id="GO:0008360">
    <property type="term" value="P:regulation of cell shape"/>
    <property type="evidence" value="ECO:0007669"/>
    <property type="project" value="UniProtKB-KW"/>
</dbReference>
<evidence type="ECO:0000256" key="2">
    <source>
        <dbReference type="ARBA" id="ARBA00022729"/>
    </source>
</evidence>
<dbReference type="GO" id="GO:0006508">
    <property type="term" value="P:proteolysis"/>
    <property type="evidence" value="ECO:0007669"/>
    <property type="project" value="InterPro"/>
</dbReference>
<name>A0A9D0ZXC7_9FIRM</name>
<evidence type="ECO:0000256" key="3">
    <source>
        <dbReference type="ARBA" id="ARBA00022801"/>
    </source>
</evidence>
<feature type="domain" description="Peptidase S11 D-alanyl-D-alanine carboxypeptidase A N-terminal" evidence="10">
    <location>
        <begin position="102"/>
        <end position="335"/>
    </location>
</feature>
<keyword evidence="4" id="KW-0133">Cell shape</keyword>
<dbReference type="InterPro" id="IPR001967">
    <property type="entry name" value="Peptidase_S11_N"/>
</dbReference>
<evidence type="ECO:0000256" key="1">
    <source>
        <dbReference type="ARBA" id="ARBA00007164"/>
    </source>
</evidence>
<proteinExistence type="inferred from homology"/>
<evidence type="ECO:0000313" key="12">
    <source>
        <dbReference type="Proteomes" id="UP000886886"/>
    </source>
</evidence>
<dbReference type="InterPro" id="IPR018044">
    <property type="entry name" value="Peptidase_S11"/>
</dbReference>
<keyword evidence="11" id="KW-0645">Protease</keyword>
<dbReference type="GO" id="GO:0009252">
    <property type="term" value="P:peptidoglycan biosynthetic process"/>
    <property type="evidence" value="ECO:0007669"/>
    <property type="project" value="UniProtKB-KW"/>
</dbReference>
<evidence type="ECO:0000256" key="5">
    <source>
        <dbReference type="ARBA" id="ARBA00022984"/>
    </source>
</evidence>